<dbReference type="AlphaFoldDB" id="A0A179A1P6"/>
<evidence type="ECO:0000256" key="5">
    <source>
        <dbReference type="SAM" id="MobiDB-lite"/>
    </source>
</evidence>
<evidence type="ECO:0000256" key="4">
    <source>
        <dbReference type="ARBA" id="ARBA00023242"/>
    </source>
</evidence>
<keyword evidence="4" id="KW-0539">Nucleus</keyword>
<evidence type="ECO:0000313" key="6">
    <source>
        <dbReference type="EMBL" id="OAP65095.1"/>
    </source>
</evidence>
<evidence type="ECO:0008006" key="8">
    <source>
        <dbReference type="Google" id="ProtNLM"/>
    </source>
</evidence>
<keyword evidence="1" id="KW-0805">Transcription regulation</keyword>
<dbReference type="GO" id="GO:0000981">
    <property type="term" value="F:DNA-binding transcription factor activity, RNA polymerase II-specific"/>
    <property type="evidence" value="ECO:0007669"/>
    <property type="project" value="InterPro"/>
</dbReference>
<evidence type="ECO:0000256" key="3">
    <source>
        <dbReference type="ARBA" id="ARBA00023163"/>
    </source>
</evidence>
<keyword evidence="7" id="KW-1185">Reference proteome</keyword>
<organism evidence="6 7">
    <name type="scientific">Fonsecaea erecta</name>
    <dbReference type="NCBI Taxonomy" id="1367422"/>
    <lineage>
        <taxon>Eukaryota</taxon>
        <taxon>Fungi</taxon>
        <taxon>Dikarya</taxon>
        <taxon>Ascomycota</taxon>
        <taxon>Pezizomycotina</taxon>
        <taxon>Eurotiomycetes</taxon>
        <taxon>Chaetothyriomycetidae</taxon>
        <taxon>Chaetothyriales</taxon>
        <taxon>Herpotrichiellaceae</taxon>
        <taxon>Fonsecaea</taxon>
    </lineage>
</organism>
<dbReference type="GO" id="GO:0008270">
    <property type="term" value="F:zinc ion binding"/>
    <property type="evidence" value="ECO:0007669"/>
    <property type="project" value="InterPro"/>
</dbReference>
<evidence type="ECO:0000313" key="7">
    <source>
        <dbReference type="Proteomes" id="UP000078343"/>
    </source>
</evidence>
<feature type="region of interest" description="Disordered" evidence="5">
    <location>
        <begin position="125"/>
        <end position="205"/>
    </location>
</feature>
<feature type="compositionally biased region" description="Polar residues" evidence="5">
    <location>
        <begin position="175"/>
        <end position="184"/>
    </location>
</feature>
<dbReference type="CDD" id="cd00067">
    <property type="entry name" value="GAL4"/>
    <property type="match status" value="1"/>
</dbReference>
<keyword evidence="2" id="KW-0238">DNA-binding</keyword>
<dbReference type="InterPro" id="IPR036864">
    <property type="entry name" value="Zn2-C6_fun-type_DNA-bd_sf"/>
</dbReference>
<name>A0A179A1P6_9EURO</name>
<dbReference type="OrthoDB" id="10261408at2759"/>
<dbReference type="Proteomes" id="UP000078343">
    <property type="component" value="Unassembled WGS sequence"/>
</dbReference>
<keyword evidence="3" id="KW-0804">Transcription</keyword>
<comment type="caution">
    <text evidence="6">The sequence shown here is derived from an EMBL/GenBank/DDBJ whole genome shotgun (WGS) entry which is preliminary data.</text>
</comment>
<protein>
    <recommendedName>
        <fullName evidence="8">Zn(2)-C6 fungal-type domain-containing protein</fullName>
    </recommendedName>
</protein>
<dbReference type="InterPro" id="IPR001138">
    <property type="entry name" value="Zn2Cys6_DnaBD"/>
</dbReference>
<reference evidence="6 7" key="1">
    <citation type="submission" date="2016-04" db="EMBL/GenBank/DDBJ databases">
        <title>Draft genome of Fonsecaea erecta CBS 125763.</title>
        <authorList>
            <person name="Weiss V.A."/>
            <person name="Vicente V.A."/>
            <person name="Raittz R.T."/>
            <person name="Moreno L.F."/>
            <person name="De Souza E.M."/>
            <person name="Pedrosa F.O."/>
            <person name="Steffens M.B."/>
            <person name="Faoro H."/>
            <person name="Tadra-Sfeir M.Z."/>
            <person name="Najafzadeh M.J."/>
            <person name="Felipe M.S."/>
            <person name="Teixeira M."/>
            <person name="Sun J."/>
            <person name="Xi L."/>
            <person name="Gomes R."/>
            <person name="De Azevedo C.M."/>
            <person name="Salgado C.G."/>
            <person name="Da Silva M.B."/>
            <person name="Nascimento M.F."/>
            <person name="Queiroz-Telles F."/>
            <person name="Attili D.S."/>
            <person name="Gorbushina A."/>
        </authorList>
    </citation>
    <scope>NUCLEOTIDE SEQUENCE [LARGE SCALE GENOMIC DNA]</scope>
    <source>
        <strain evidence="6 7">CBS 125763</strain>
    </source>
</reference>
<feature type="compositionally biased region" description="Polar residues" evidence="5">
    <location>
        <begin position="125"/>
        <end position="143"/>
    </location>
</feature>
<dbReference type="RefSeq" id="XP_018698462.1">
    <property type="nucleotide sequence ID" value="XM_018832583.1"/>
</dbReference>
<accession>A0A179A1P6</accession>
<gene>
    <name evidence="6" type="ORF">AYL99_01067</name>
</gene>
<dbReference type="EMBL" id="LVYI01000001">
    <property type="protein sequence ID" value="OAP65095.1"/>
    <property type="molecule type" value="Genomic_DNA"/>
</dbReference>
<proteinExistence type="predicted"/>
<dbReference type="GeneID" id="30005237"/>
<evidence type="ECO:0000256" key="1">
    <source>
        <dbReference type="ARBA" id="ARBA00023015"/>
    </source>
</evidence>
<evidence type="ECO:0000256" key="2">
    <source>
        <dbReference type="ARBA" id="ARBA00023125"/>
    </source>
</evidence>
<dbReference type="SUPFAM" id="SSF57701">
    <property type="entry name" value="Zn2/Cys6 DNA-binding domain"/>
    <property type="match status" value="1"/>
</dbReference>
<dbReference type="GO" id="GO:0003677">
    <property type="term" value="F:DNA binding"/>
    <property type="evidence" value="ECO:0007669"/>
    <property type="project" value="UniProtKB-KW"/>
</dbReference>
<sequence>MPQPKLSSESASGSRSRSACYACRARKQKCDGNRGPAKGYIEALEIRLKETERMLWRILATCQQENLTAAFSPEVQDRIPQLLSVETLSTTEEKKSAIAFWEQFPLHTAEDVVIWKEQVENPSATDITGFGVNQDQQSRLTNTPSESQDQDPPSPMDEDKDPTSMAMIPDPQDLADTSSRTPQMANVRHRGSSASVSNQGTAGGRFSLSKEFQDTFLW</sequence>